<dbReference type="Proteomes" id="UP000682308">
    <property type="component" value="Unassembled WGS sequence"/>
</dbReference>
<comment type="caution">
    <text evidence="2">The sequence shown here is derived from an EMBL/GenBank/DDBJ whole genome shotgun (WGS) entry which is preliminary data.</text>
</comment>
<feature type="region of interest" description="Disordered" evidence="1">
    <location>
        <begin position="1"/>
        <end position="36"/>
    </location>
</feature>
<gene>
    <name evidence="2" type="ORF">KEF29_17750</name>
</gene>
<feature type="compositionally biased region" description="Basic and acidic residues" evidence="1">
    <location>
        <begin position="12"/>
        <end position="23"/>
    </location>
</feature>
<keyword evidence="3" id="KW-1185">Reference proteome</keyword>
<reference evidence="2 3" key="1">
    <citation type="submission" date="2021-04" db="EMBL/GenBank/DDBJ databases">
        <title>Characterization of the biosynthetic gene cluster of new lipopeptides with antitumor activity in the genome of the marine Streptomyces PHM034.</title>
        <authorList>
            <person name="Ceniceros A."/>
            <person name="Canedo L."/>
            <person name="Mendez C."/>
            <person name="Olano C."/>
            <person name="Schleissner C."/>
            <person name="Cuevas C."/>
            <person name="De La Calle F."/>
            <person name="Salas J.A."/>
        </authorList>
    </citation>
    <scope>NUCLEOTIDE SEQUENCE [LARGE SCALE GENOMIC DNA]</scope>
    <source>
        <strain evidence="2 3">PHM034</strain>
    </source>
</reference>
<protein>
    <submittedName>
        <fullName evidence="2">Uncharacterized protein</fullName>
    </submittedName>
</protein>
<proteinExistence type="predicted"/>
<evidence type="ECO:0000313" key="2">
    <source>
        <dbReference type="EMBL" id="MBR8640574.1"/>
    </source>
</evidence>
<accession>A0A941J633</accession>
<dbReference type="AlphaFoldDB" id="A0A941J633"/>
<evidence type="ECO:0000313" key="3">
    <source>
        <dbReference type="Proteomes" id="UP000682308"/>
    </source>
</evidence>
<organism evidence="2 3">
    <name type="scientific">Streptomyces tuirus</name>
    <dbReference type="NCBI Taxonomy" id="68278"/>
    <lineage>
        <taxon>Bacteria</taxon>
        <taxon>Bacillati</taxon>
        <taxon>Actinomycetota</taxon>
        <taxon>Actinomycetes</taxon>
        <taxon>Kitasatosporales</taxon>
        <taxon>Streptomycetaceae</taxon>
        <taxon>Streptomyces</taxon>
    </lineage>
</organism>
<name>A0A941J633_9ACTN</name>
<evidence type="ECO:0000256" key="1">
    <source>
        <dbReference type="SAM" id="MobiDB-lite"/>
    </source>
</evidence>
<sequence>MSESLGLPPPPSKDEGSKREQFDRSFASPPDGNLPTVARRILDQRPVDAATQAVGSALNRSER</sequence>
<dbReference type="EMBL" id="JAGTPG010000002">
    <property type="protein sequence ID" value="MBR8640574.1"/>
    <property type="molecule type" value="Genomic_DNA"/>
</dbReference>